<dbReference type="CDD" id="cd00495">
    <property type="entry name" value="Ribosomal_L25_TL5_CTC"/>
    <property type="match status" value="1"/>
</dbReference>
<dbReference type="InterPro" id="IPR001021">
    <property type="entry name" value="Ribosomal_bL25_long"/>
</dbReference>
<keyword evidence="8" id="KW-1185">Reference proteome</keyword>
<comment type="caution">
    <text evidence="7">The sequence shown here is derived from an EMBL/GenBank/DDBJ whole genome shotgun (WGS) entry which is preliminary data.</text>
</comment>
<dbReference type="Proteomes" id="UP001596138">
    <property type="component" value="Unassembled WGS sequence"/>
</dbReference>
<sequence length="147" mass="15547">MTQVSITAEPRSDFGKGAARRSRRAGLVPAVIYGHGQEIQHVALPDHDLALALRKPGVVLEVTFEGKTVLAAPRDVQRDPVRRILEHVDLVVVSKKEAEAIAVAAEEHAAELAAEDAHMLEVGTAETTEDVEGDAAEAAAAAETTEA</sequence>
<proteinExistence type="predicted"/>
<feature type="compositionally biased region" description="Low complexity" evidence="5">
    <location>
        <begin position="136"/>
        <end position="147"/>
    </location>
</feature>
<evidence type="ECO:0000256" key="2">
    <source>
        <dbReference type="ARBA" id="ARBA00022884"/>
    </source>
</evidence>
<organism evidence="7 8">
    <name type="scientific">Longivirga aurantiaca</name>
    <dbReference type="NCBI Taxonomy" id="1837743"/>
    <lineage>
        <taxon>Bacteria</taxon>
        <taxon>Bacillati</taxon>
        <taxon>Actinomycetota</taxon>
        <taxon>Actinomycetes</taxon>
        <taxon>Sporichthyales</taxon>
        <taxon>Sporichthyaceae</taxon>
        <taxon>Longivirga</taxon>
    </lineage>
</organism>
<evidence type="ECO:0000256" key="3">
    <source>
        <dbReference type="ARBA" id="ARBA00022980"/>
    </source>
</evidence>
<dbReference type="EMBL" id="JBHSTI010000008">
    <property type="protein sequence ID" value="MFC6237317.1"/>
    <property type="molecule type" value="Genomic_DNA"/>
</dbReference>
<keyword evidence="1" id="KW-0699">rRNA-binding</keyword>
<reference evidence="8" key="1">
    <citation type="journal article" date="2019" name="Int. J. Syst. Evol. Microbiol.">
        <title>The Global Catalogue of Microorganisms (GCM) 10K type strain sequencing project: providing services to taxonomists for standard genome sequencing and annotation.</title>
        <authorList>
            <consortium name="The Broad Institute Genomics Platform"/>
            <consortium name="The Broad Institute Genome Sequencing Center for Infectious Disease"/>
            <person name="Wu L."/>
            <person name="Ma J."/>
        </authorList>
    </citation>
    <scope>NUCLEOTIDE SEQUENCE [LARGE SCALE GENOMIC DNA]</scope>
    <source>
        <strain evidence="8">CGMCC 4.7317</strain>
    </source>
</reference>
<dbReference type="GO" id="GO:0005840">
    <property type="term" value="C:ribosome"/>
    <property type="evidence" value="ECO:0007669"/>
    <property type="project" value="UniProtKB-KW"/>
</dbReference>
<keyword evidence="4" id="KW-0687">Ribonucleoprotein</keyword>
<evidence type="ECO:0000313" key="7">
    <source>
        <dbReference type="EMBL" id="MFC6237317.1"/>
    </source>
</evidence>
<keyword evidence="2" id="KW-0694">RNA-binding</keyword>
<name>A0ABW1SY24_9ACTN</name>
<dbReference type="PANTHER" id="PTHR33284:SF1">
    <property type="entry name" value="RIBOSOMAL PROTEIN L25_GLN-TRNA SYNTHETASE, ANTI-CODON-BINDING DOMAIN-CONTAINING PROTEIN"/>
    <property type="match status" value="1"/>
</dbReference>
<dbReference type="Pfam" id="PF01386">
    <property type="entry name" value="Ribosomal_L25p"/>
    <property type="match status" value="1"/>
</dbReference>
<dbReference type="RefSeq" id="WP_386764514.1">
    <property type="nucleotide sequence ID" value="NZ_JBHSTI010000008.1"/>
</dbReference>
<dbReference type="InterPro" id="IPR029751">
    <property type="entry name" value="Ribosomal_L25_dom"/>
</dbReference>
<evidence type="ECO:0000256" key="1">
    <source>
        <dbReference type="ARBA" id="ARBA00022730"/>
    </source>
</evidence>
<dbReference type="NCBIfam" id="TIGR00731">
    <property type="entry name" value="bL25_bact_ctc"/>
    <property type="match status" value="1"/>
</dbReference>
<gene>
    <name evidence="7" type="ORF">ACFQGU_05480</name>
</gene>
<evidence type="ECO:0000259" key="6">
    <source>
        <dbReference type="Pfam" id="PF01386"/>
    </source>
</evidence>
<feature type="region of interest" description="Disordered" evidence="5">
    <location>
        <begin position="1"/>
        <end position="20"/>
    </location>
</feature>
<feature type="region of interest" description="Disordered" evidence="5">
    <location>
        <begin position="123"/>
        <end position="147"/>
    </location>
</feature>
<evidence type="ECO:0000256" key="4">
    <source>
        <dbReference type="ARBA" id="ARBA00023274"/>
    </source>
</evidence>
<dbReference type="PANTHER" id="PTHR33284">
    <property type="entry name" value="RIBOSOMAL PROTEIN L25/GLN-TRNA SYNTHETASE, ANTI-CODON-BINDING DOMAIN-CONTAINING PROTEIN"/>
    <property type="match status" value="1"/>
</dbReference>
<protein>
    <submittedName>
        <fullName evidence="7">50S ribosomal protein L25</fullName>
    </submittedName>
</protein>
<feature type="domain" description="Large ribosomal subunit protein bL25 L25" evidence="6">
    <location>
        <begin position="6"/>
        <end position="90"/>
    </location>
</feature>
<evidence type="ECO:0000313" key="8">
    <source>
        <dbReference type="Proteomes" id="UP001596138"/>
    </source>
</evidence>
<dbReference type="Gene3D" id="2.40.240.10">
    <property type="entry name" value="Ribosomal Protein L25, Chain P"/>
    <property type="match status" value="1"/>
</dbReference>
<evidence type="ECO:0000256" key="5">
    <source>
        <dbReference type="SAM" id="MobiDB-lite"/>
    </source>
</evidence>
<dbReference type="InterPro" id="IPR020056">
    <property type="entry name" value="Rbsml_bL25/Gln-tRNA_synth_N"/>
</dbReference>
<keyword evidence="3 7" id="KW-0689">Ribosomal protein</keyword>
<dbReference type="InterPro" id="IPR020930">
    <property type="entry name" value="Ribosomal_uL5_bac-type"/>
</dbReference>
<dbReference type="SUPFAM" id="SSF50715">
    <property type="entry name" value="Ribosomal protein L25-like"/>
    <property type="match status" value="1"/>
</dbReference>
<dbReference type="InterPro" id="IPR011035">
    <property type="entry name" value="Ribosomal_bL25/Gln-tRNA_synth"/>
</dbReference>
<accession>A0ABW1SY24</accession>